<name>A0A379INR2_ECTME</name>
<protein>
    <recommendedName>
        <fullName evidence="3 5">Flagellar hook-basal body complex protein FliE</fullName>
    </recommendedName>
</protein>
<keyword evidence="6" id="KW-0282">Flagellum</keyword>
<evidence type="ECO:0000256" key="1">
    <source>
        <dbReference type="ARBA" id="ARBA00004117"/>
    </source>
</evidence>
<dbReference type="Pfam" id="PF02049">
    <property type="entry name" value="FliE"/>
    <property type="match status" value="1"/>
</dbReference>
<comment type="subcellular location">
    <subcellularLocation>
        <location evidence="1 5">Bacterial flagellum basal body</location>
    </subcellularLocation>
</comment>
<accession>A0A379INR2</accession>
<organism evidence="6 7">
    <name type="scientific">Ectopseudomonas mendocina</name>
    <name type="common">Pseudomonas mendocina</name>
    <dbReference type="NCBI Taxonomy" id="300"/>
    <lineage>
        <taxon>Bacteria</taxon>
        <taxon>Pseudomonadati</taxon>
        <taxon>Pseudomonadota</taxon>
        <taxon>Gammaproteobacteria</taxon>
        <taxon>Pseudomonadales</taxon>
        <taxon>Pseudomonadaceae</taxon>
        <taxon>Ectopseudomonas</taxon>
    </lineage>
</organism>
<evidence type="ECO:0000256" key="3">
    <source>
        <dbReference type="ARBA" id="ARBA00018024"/>
    </source>
</evidence>
<keyword evidence="6" id="KW-0966">Cell projection</keyword>
<dbReference type="RefSeq" id="WP_115290433.1">
    <property type="nucleotide sequence ID" value="NZ_CAXYQS010000026.1"/>
</dbReference>
<comment type="similarity">
    <text evidence="2 5">Belongs to the FliE family.</text>
</comment>
<evidence type="ECO:0000313" key="6">
    <source>
        <dbReference type="EMBL" id="SUD37905.1"/>
    </source>
</evidence>
<dbReference type="GO" id="GO:0071973">
    <property type="term" value="P:bacterial-type flagellum-dependent cell motility"/>
    <property type="evidence" value="ECO:0007669"/>
    <property type="project" value="InterPro"/>
</dbReference>
<dbReference type="HAMAP" id="MF_00724">
    <property type="entry name" value="FliE"/>
    <property type="match status" value="1"/>
</dbReference>
<keyword evidence="4 5" id="KW-0975">Bacterial flagellum</keyword>
<evidence type="ECO:0000256" key="4">
    <source>
        <dbReference type="ARBA" id="ARBA00023143"/>
    </source>
</evidence>
<dbReference type="GO" id="GO:0009425">
    <property type="term" value="C:bacterial-type flagellum basal body"/>
    <property type="evidence" value="ECO:0007669"/>
    <property type="project" value="UniProtKB-SubCell"/>
</dbReference>
<dbReference type="OrthoDB" id="8909229at2"/>
<dbReference type="GO" id="GO:0005198">
    <property type="term" value="F:structural molecule activity"/>
    <property type="evidence" value="ECO:0007669"/>
    <property type="project" value="InterPro"/>
</dbReference>
<reference evidence="6 7" key="1">
    <citation type="submission" date="2018-06" db="EMBL/GenBank/DDBJ databases">
        <authorList>
            <consortium name="Pathogen Informatics"/>
            <person name="Doyle S."/>
        </authorList>
    </citation>
    <scope>NUCLEOTIDE SEQUENCE [LARGE SCALE GENOMIC DNA]</scope>
    <source>
        <strain evidence="6 7">NCTC10899</strain>
    </source>
</reference>
<dbReference type="PANTHER" id="PTHR34653">
    <property type="match status" value="1"/>
</dbReference>
<evidence type="ECO:0000256" key="2">
    <source>
        <dbReference type="ARBA" id="ARBA00009272"/>
    </source>
</evidence>
<dbReference type="AlphaFoldDB" id="A0A379INR2"/>
<keyword evidence="6" id="KW-0969">Cilium</keyword>
<proteinExistence type="inferred from homology"/>
<gene>
    <name evidence="5" type="primary">fliE</name>
    <name evidence="6" type="ORF">NCTC10899_00671</name>
</gene>
<dbReference type="Proteomes" id="UP000254260">
    <property type="component" value="Unassembled WGS sequence"/>
</dbReference>
<evidence type="ECO:0000256" key="5">
    <source>
        <dbReference type="HAMAP-Rule" id="MF_00724"/>
    </source>
</evidence>
<sequence>MNPISQVQQDLLGRMEQMKNVGETASIKPAQAFAGQPGEGGFATAFDDAVRAVDAQQHRSGALMAAVDSGQSDDLVGAMIESQKASVSFSALMQVRNKLSSAFDDIMKMPL</sequence>
<dbReference type="PRINTS" id="PR01006">
    <property type="entry name" value="FLGHOOKFLIE"/>
</dbReference>
<dbReference type="GO" id="GO:0003774">
    <property type="term" value="F:cytoskeletal motor activity"/>
    <property type="evidence" value="ECO:0007669"/>
    <property type="project" value="InterPro"/>
</dbReference>
<dbReference type="PANTHER" id="PTHR34653:SF1">
    <property type="entry name" value="FLAGELLAR HOOK-BASAL BODY COMPLEX PROTEIN FLIE"/>
    <property type="match status" value="1"/>
</dbReference>
<dbReference type="EMBL" id="UGUU01000001">
    <property type="protein sequence ID" value="SUD37905.1"/>
    <property type="molecule type" value="Genomic_DNA"/>
</dbReference>
<dbReference type="InterPro" id="IPR001624">
    <property type="entry name" value="FliE"/>
</dbReference>
<evidence type="ECO:0000313" key="7">
    <source>
        <dbReference type="Proteomes" id="UP000254260"/>
    </source>
</evidence>